<feature type="compositionally biased region" description="Basic and acidic residues" evidence="1">
    <location>
        <begin position="83"/>
        <end position="93"/>
    </location>
</feature>
<evidence type="ECO:0000313" key="3">
    <source>
        <dbReference type="Proteomes" id="UP000298327"/>
    </source>
</evidence>
<protein>
    <submittedName>
        <fullName evidence="2">Uncharacterized protein</fullName>
    </submittedName>
</protein>
<feature type="compositionally biased region" description="Low complexity" evidence="1">
    <location>
        <begin position="31"/>
        <end position="75"/>
    </location>
</feature>
<feature type="region of interest" description="Disordered" evidence="1">
    <location>
        <begin position="1"/>
        <end position="99"/>
    </location>
</feature>
<evidence type="ECO:0000313" key="2">
    <source>
        <dbReference type="EMBL" id="TFY52268.1"/>
    </source>
</evidence>
<feature type="region of interest" description="Disordered" evidence="1">
    <location>
        <begin position="112"/>
        <end position="185"/>
    </location>
</feature>
<feature type="compositionally biased region" description="Low complexity" evidence="1">
    <location>
        <begin position="117"/>
        <end position="129"/>
    </location>
</feature>
<dbReference type="Proteomes" id="UP000298327">
    <property type="component" value="Unassembled WGS sequence"/>
</dbReference>
<reference evidence="2 3" key="1">
    <citation type="submission" date="2019-02" db="EMBL/GenBank/DDBJ databases">
        <title>Genome sequencing of the rare red list fungi Dentipellis fragilis.</title>
        <authorList>
            <person name="Buettner E."/>
            <person name="Kellner H."/>
        </authorList>
    </citation>
    <scope>NUCLEOTIDE SEQUENCE [LARGE SCALE GENOMIC DNA]</scope>
    <source>
        <strain evidence="2 3">DSM 105465</strain>
    </source>
</reference>
<dbReference type="EMBL" id="SEOQ01001339">
    <property type="protein sequence ID" value="TFY52268.1"/>
    <property type="molecule type" value="Genomic_DNA"/>
</dbReference>
<evidence type="ECO:0000256" key="1">
    <source>
        <dbReference type="SAM" id="MobiDB-lite"/>
    </source>
</evidence>
<accession>A0A4Y9XR63</accession>
<comment type="caution">
    <text evidence="2">The sequence shown here is derived from an EMBL/GenBank/DDBJ whole genome shotgun (WGS) entry which is preliminary data.</text>
</comment>
<feature type="compositionally biased region" description="Polar residues" evidence="1">
    <location>
        <begin position="1"/>
        <end position="11"/>
    </location>
</feature>
<name>A0A4Y9XR63_9AGAM</name>
<dbReference type="STRING" id="205917.A0A4Y9XR63"/>
<sequence>MPPRRQGSNYPPQGLSPYDNPAGSVSSTAFPRSTSPSGLTSLLSRPAKWFSRTPSGSRTPSSGGPSEPRSSTSSSINLGARAQAEDFAPHRPASDPVNITKSVYDLSLTRTKTAAELPSLPHTSSSSPSRGNKHTPGLGDLRAMSRKPWSKSAEELGKISISAPSSPATPNFNDKIEAYRGGSPS</sequence>
<proteinExistence type="predicted"/>
<dbReference type="AlphaFoldDB" id="A0A4Y9XR63"/>
<organism evidence="2 3">
    <name type="scientific">Dentipellis fragilis</name>
    <dbReference type="NCBI Taxonomy" id="205917"/>
    <lineage>
        <taxon>Eukaryota</taxon>
        <taxon>Fungi</taxon>
        <taxon>Dikarya</taxon>
        <taxon>Basidiomycota</taxon>
        <taxon>Agaricomycotina</taxon>
        <taxon>Agaricomycetes</taxon>
        <taxon>Russulales</taxon>
        <taxon>Hericiaceae</taxon>
        <taxon>Dentipellis</taxon>
    </lineage>
</organism>
<feature type="compositionally biased region" description="Low complexity" evidence="1">
    <location>
        <begin position="159"/>
        <end position="168"/>
    </location>
</feature>
<keyword evidence="3" id="KW-1185">Reference proteome</keyword>
<gene>
    <name evidence="2" type="ORF">EVG20_g10624</name>
</gene>
<feature type="non-terminal residue" evidence="2">
    <location>
        <position position="185"/>
    </location>
</feature>